<evidence type="ECO:0000313" key="4">
    <source>
        <dbReference type="Proteomes" id="UP001165060"/>
    </source>
</evidence>
<dbReference type="EMBL" id="BRYB01003779">
    <property type="protein sequence ID" value="GMI20491.1"/>
    <property type="molecule type" value="Genomic_DNA"/>
</dbReference>
<gene>
    <name evidence="3" type="ORF">TeGR_g8926</name>
</gene>
<dbReference type="Proteomes" id="UP001165060">
    <property type="component" value="Unassembled WGS sequence"/>
</dbReference>
<reference evidence="3 4" key="1">
    <citation type="journal article" date="2023" name="Commun. Biol.">
        <title>Genome analysis of Parmales, the sister group of diatoms, reveals the evolutionary specialization of diatoms from phago-mixotrophs to photoautotrophs.</title>
        <authorList>
            <person name="Ban H."/>
            <person name="Sato S."/>
            <person name="Yoshikawa S."/>
            <person name="Yamada K."/>
            <person name="Nakamura Y."/>
            <person name="Ichinomiya M."/>
            <person name="Sato N."/>
            <person name="Blanc-Mathieu R."/>
            <person name="Endo H."/>
            <person name="Kuwata A."/>
            <person name="Ogata H."/>
        </authorList>
    </citation>
    <scope>NUCLEOTIDE SEQUENCE [LARGE SCALE GENOMIC DNA]</scope>
</reference>
<evidence type="ECO:0000259" key="2">
    <source>
        <dbReference type="PROSITE" id="PS50802"/>
    </source>
</evidence>
<sequence length="449" mass="48882">MGATASIERRLSEADQHMNEPPPAAEMDIIRSERTQPPNLASCLSESSAESSAECYVAPLRPFPQAALPVPQRVRSLTSVDQDTAIALQSVIMNLEWESRGGVVTTAADSGLAPRKATAATGEQPKELQSSVIWSTFCLAPAFAKLPETFLPIDQRIKKLLESIIPPLQNALIPIQTDGDGNCLLHAASLSMFGSHGRSGVLRKKTTELLNHGELGGLLEDAWKQDAIESDLQLKATYGIELERRRSSLQREFDATKLSGERDREFLGSFHVLALAHVLRRPIIVYADKWIKDEQGEALSPNELRGIFLPIALASERCSKVPLALCFSARAGGMSGHFTALTAVLGKTLLPLFDQETDGEEAGAGAGGSMRTRYTSGDWLQNVDEDDLLKTYLNVFEEDAIGAGVGKTKTRTKKYASYGEKDIFLLEESVQLQQQLLDKATSEMSEAAV</sequence>
<protein>
    <recommendedName>
        <fullName evidence="2">OTU domain-containing protein</fullName>
    </recommendedName>
</protein>
<proteinExistence type="predicted"/>
<accession>A0ABQ6M6J5</accession>
<keyword evidence="4" id="KW-1185">Reference proteome</keyword>
<feature type="domain" description="OTU" evidence="2">
    <location>
        <begin position="172"/>
        <end position="344"/>
    </location>
</feature>
<organism evidence="3 4">
    <name type="scientific">Tetraparma gracilis</name>
    <dbReference type="NCBI Taxonomy" id="2962635"/>
    <lineage>
        <taxon>Eukaryota</taxon>
        <taxon>Sar</taxon>
        <taxon>Stramenopiles</taxon>
        <taxon>Ochrophyta</taxon>
        <taxon>Bolidophyceae</taxon>
        <taxon>Parmales</taxon>
        <taxon>Triparmaceae</taxon>
        <taxon>Tetraparma</taxon>
    </lineage>
</organism>
<name>A0ABQ6M6J5_9STRA</name>
<dbReference type="InterPro" id="IPR003323">
    <property type="entry name" value="OTU_dom"/>
</dbReference>
<dbReference type="Pfam" id="PF02338">
    <property type="entry name" value="OTU"/>
    <property type="match status" value="1"/>
</dbReference>
<feature type="region of interest" description="Disordered" evidence="1">
    <location>
        <begin position="1"/>
        <end position="23"/>
    </location>
</feature>
<evidence type="ECO:0000313" key="3">
    <source>
        <dbReference type="EMBL" id="GMI20491.1"/>
    </source>
</evidence>
<dbReference type="PROSITE" id="PS50802">
    <property type="entry name" value="OTU"/>
    <property type="match status" value="1"/>
</dbReference>
<comment type="caution">
    <text evidence="3">The sequence shown here is derived from an EMBL/GenBank/DDBJ whole genome shotgun (WGS) entry which is preliminary data.</text>
</comment>
<evidence type="ECO:0000256" key="1">
    <source>
        <dbReference type="SAM" id="MobiDB-lite"/>
    </source>
</evidence>
<dbReference type="Gene3D" id="3.90.70.80">
    <property type="match status" value="1"/>
</dbReference>
<feature type="compositionally biased region" description="Basic and acidic residues" evidence="1">
    <location>
        <begin position="7"/>
        <end position="18"/>
    </location>
</feature>